<name>A0ABR0NA73_GOSAR</name>
<accession>A0ABR0NA73</accession>
<comment type="caution">
    <text evidence="1">The sequence shown here is derived from an EMBL/GenBank/DDBJ whole genome shotgun (WGS) entry which is preliminary data.</text>
</comment>
<evidence type="ECO:0000313" key="2">
    <source>
        <dbReference type="Proteomes" id="UP001358586"/>
    </source>
</evidence>
<proteinExistence type="predicted"/>
<dbReference type="EMBL" id="JARKNE010000010">
    <property type="protein sequence ID" value="KAK5791910.1"/>
    <property type="molecule type" value="Genomic_DNA"/>
</dbReference>
<keyword evidence="2" id="KW-1185">Reference proteome</keyword>
<evidence type="ECO:0000313" key="1">
    <source>
        <dbReference type="EMBL" id="KAK5791910.1"/>
    </source>
</evidence>
<reference evidence="1 2" key="1">
    <citation type="submission" date="2023-03" db="EMBL/GenBank/DDBJ databases">
        <title>WGS of Gossypium arboreum.</title>
        <authorList>
            <person name="Yu D."/>
        </authorList>
    </citation>
    <scope>NUCLEOTIDE SEQUENCE [LARGE SCALE GENOMIC DNA]</scope>
    <source>
        <tissue evidence="1">Leaf</tissue>
    </source>
</reference>
<protein>
    <submittedName>
        <fullName evidence="1">Uncharacterized protein</fullName>
    </submittedName>
</protein>
<sequence length="71" mass="8061">MNRVPSGAKAVADEERRWTELLREMRGWIVEEEMGSSVVTFKRGIFVGLQMGSKVLELSRIFVCRVFDGLG</sequence>
<dbReference type="Proteomes" id="UP001358586">
    <property type="component" value="Chromosome 10"/>
</dbReference>
<gene>
    <name evidence="1" type="ORF">PVK06_033023</name>
</gene>
<organism evidence="1 2">
    <name type="scientific">Gossypium arboreum</name>
    <name type="common">Tree cotton</name>
    <name type="synonym">Gossypium nanking</name>
    <dbReference type="NCBI Taxonomy" id="29729"/>
    <lineage>
        <taxon>Eukaryota</taxon>
        <taxon>Viridiplantae</taxon>
        <taxon>Streptophyta</taxon>
        <taxon>Embryophyta</taxon>
        <taxon>Tracheophyta</taxon>
        <taxon>Spermatophyta</taxon>
        <taxon>Magnoliopsida</taxon>
        <taxon>eudicotyledons</taxon>
        <taxon>Gunneridae</taxon>
        <taxon>Pentapetalae</taxon>
        <taxon>rosids</taxon>
        <taxon>malvids</taxon>
        <taxon>Malvales</taxon>
        <taxon>Malvaceae</taxon>
        <taxon>Malvoideae</taxon>
        <taxon>Gossypium</taxon>
    </lineage>
</organism>